<dbReference type="InterPro" id="IPR008406">
    <property type="entry name" value="DRM/ARP"/>
</dbReference>
<sequence>MSLLHHLWDDTVAGPPPDTGLGKLRKSSSFSASSLSAAAAAAAAPVGLQVTRSITILRGSASTAPPSPSSSAASSPRGPWSALDSPLSRESAP</sequence>
<comment type="similarity">
    <text evidence="1">Belongs to the DRM1/ARP family.</text>
</comment>
<dbReference type="PANTHER" id="PTHR33565:SF33">
    <property type="entry name" value="OS08G0453200 PROTEIN"/>
    <property type="match status" value="1"/>
</dbReference>
<feature type="region of interest" description="Disordered" evidence="2">
    <location>
        <begin position="59"/>
        <end position="93"/>
    </location>
</feature>
<feature type="region of interest" description="Disordered" evidence="2">
    <location>
        <begin position="1"/>
        <end position="26"/>
    </location>
</feature>
<proteinExistence type="inferred from homology"/>
<feature type="compositionally biased region" description="Low complexity" evidence="2">
    <location>
        <begin position="60"/>
        <end position="82"/>
    </location>
</feature>
<gene>
    <name evidence="3" type="ORF">B296_00013875</name>
</gene>
<dbReference type="EMBL" id="AMZH03005763">
    <property type="protein sequence ID" value="RRT65567.1"/>
    <property type="molecule type" value="Genomic_DNA"/>
</dbReference>
<evidence type="ECO:0000256" key="2">
    <source>
        <dbReference type="SAM" id="MobiDB-lite"/>
    </source>
</evidence>
<comment type="caution">
    <text evidence="3">The sequence shown here is derived from an EMBL/GenBank/DDBJ whole genome shotgun (WGS) entry which is preliminary data.</text>
</comment>
<dbReference type="Proteomes" id="UP000287651">
    <property type="component" value="Unassembled WGS sequence"/>
</dbReference>
<evidence type="ECO:0000313" key="4">
    <source>
        <dbReference type="Proteomes" id="UP000287651"/>
    </source>
</evidence>
<protein>
    <submittedName>
        <fullName evidence="3">Uncharacterized protein</fullName>
    </submittedName>
</protein>
<accession>A0A426ZNK2</accession>
<dbReference type="AlphaFoldDB" id="A0A426ZNK2"/>
<name>A0A426ZNK2_ENSVE</name>
<dbReference type="PANTHER" id="PTHR33565">
    <property type="entry name" value="DORMANCY-ASSOCIATED PROTEIN 1"/>
    <property type="match status" value="1"/>
</dbReference>
<organism evidence="3 4">
    <name type="scientific">Ensete ventricosum</name>
    <name type="common">Abyssinian banana</name>
    <name type="synonym">Musa ensete</name>
    <dbReference type="NCBI Taxonomy" id="4639"/>
    <lineage>
        <taxon>Eukaryota</taxon>
        <taxon>Viridiplantae</taxon>
        <taxon>Streptophyta</taxon>
        <taxon>Embryophyta</taxon>
        <taxon>Tracheophyta</taxon>
        <taxon>Spermatophyta</taxon>
        <taxon>Magnoliopsida</taxon>
        <taxon>Liliopsida</taxon>
        <taxon>Zingiberales</taxon>
        <taxon>Musaceae</taxon>
        <taxon>Ensete</taxon>
    </lineage>
</organism>
<evidence type="ECO:0000313" key="3">
    <source>
        <dbReference type="EMBL" id="RRT65567.1"/>
    </source>
</evidence>
<reference evidence="3 4" key="1">
    <citation type="journal article" date="2014" name="Agronomy (Basel)">
        <title>A Draft Genome Sequence for Ensete ventricosum, the Drought-Tolerant Tree Against Hunger.</title>
        <authorList>
            <person name="Harrison J."/>
            <person name="Moore K.A."/>
            <person name="Paszkiewicz K."/>
            <person name="Jones T."/>
            <person name="Grant M."/>
            <person name="Ambacheew D."/>
            <person name="Muzemil S."/>
            <person name="Studholme D.J."/>
        </authorList>
    </citation>
    <scope>NUCLEOTIDE SEQUENCE [LARGE SCALE GENOMIC DNA]</scope>
</reference>
<dbReference type="Pfam" id="PF05564">
    <property type="entry name" value="Auxin_repressed"/>
    <property type="match status" value="1"/>
</dbReference>
<evidence type="ECO:0000256" key="1">
    <source>
        <dbReference type="ARBA" id="ARBA00010502"/>
    </source>
</evidence>